<comment type="caution">
    <text evidence="1">The sequence shown here is derived from an EMBL/GenBank/DDBJ whole genome shotgun (WGS) entry which is preliminary data.</text>
</comment>
<reference evidence="1 2" key="1">
    <citation type="submission" date="2016-05" db="EMBL/GenBank/DDBJ databases">
        <title>Single-cell genome of chain-forming Candidatus Thiomargarita nelsonii and comparison to other large sulfur-oxidizing bacteria.</title>
        <authorList>
            <person name="Winkel M."/>
            <person name="Salman V."/>
            <person name="Woyke T."/>
            <person name="Schulz-Vogt H."/>
            <person name="Richter M."/>
            <person name="Flood B."/>
            <person name="Bailey J."/>
            <person name="Amann R."/>
            <person name="Mussmann M."/>
        </authorList>
    </citation>
    <scope>NUCLEOTIDE SEQUENCE [LARGE SCALE GENOMIC DNA]</scope>
    <source>
        <strain evidence="1 2">THI036</strain>
    </source>
</reference>
<accession>A0A176S7X3</accession>
<protein>
    <recommendedName>
        <fullName evidence="3">AAA domain-containing protein</fullName>
    </recommendedName>
</protein>
<evidence type="ECO:0000313" key="1">
    <source>
        <dbReference type="EMBL" id="OAD24130.1"/>
    </source>
</evidence>
<organism evidence="1 2">
    <name type="scientific">Candidatus Thiomargarita nelsonii</name>
    <dbReference type="NCBI Taxonomy" id="1003181"/>
    <lineage>
        <taxon>Bacteria</taxon>
        <taxon>Pseudomonadati</taxon>
        <taxon>Pseudomonadota</taxon>
        <taxon>Gammaproteobacteria</taxon>
        <taxon>Thiotrichales</taxon>
        <taxon>Thiotrichaceae</taxon>
        <taxon>Thiomargarita</taxon>
    </lineage>
</organism>
<dbReference type="AlphaFoldDB" id="A0A176S7X3"/>
<evidence type="ECO:0000313" key="2">
    <source>
        <dbReference type="Proteomes" id="UP000076962"/>
    </source>
</evidence>
<dbReference type="Proteomes" id="UP000076962">
    <property type="component" value="Unassembled WGS sequence"/>
</dbReference>
<gene>
    <name evidence="1" type="ORF">THIOM_000021</name>
</gene>
<dbReference type="EMBL" id="LUTY01000003">
    <property type="protein sequence ID" value="OAD24130.1"/>
    <property type="molecule type" value="Genomic_DNA"/>
</dbReference>
<name>A0A176S7X3_9GAMM</name>
<sequence length="55" mass="6509">MREALIAKGKEKVRKGRYFTLFAPRQTGKTTYFQLLLSQLLRRKVLPRFGLVLRN</sequence>
<proteinExistence type="predicted"/>
<evidence type="ECO:0008006" key="3">
    <source>
        <dbReference type="Google" id="ProtNLM"/>
    </source>
</evidence>
<keyword evidence="2" id="KW-1185">Reference proteome</keyword>